<evidence type="ECO:0000313" key="3">
    <source>
        <dbReference type="Proteomes" id="UP000036780"/>
    </source>
</evidence>
<dbReference type="AlphaFoldDB" id="A0A0L0QQA0"/>
<keyword evidence="1" id="KW-0812">Transmembrane</keyword>
<evidence type="ECO:0000313" key="2">
    <source>
        <dbReference type="EMBL" id="KNE20795.1"/>
    </source>
</evidence>
<name>A0A0L0QQA0_VIRPA</name>
<sequence>MPVIFMILCFILILIVVIFISKWKINIQIVYRPSYLMLTIQVNWLFIRMVNKSIRLDHMQEDGQKDTFHTFFSQLQELYKMLPRINALVTTALQHIVIRNWKWYTEGGIGDAALTGMTAGGVWGIKGVITSWIMRKSKEDCRPDLQVKPLFQQSHFEMFFSCMVSTRITQAIHTVVQLLRILGSEKRKEKECK</sequence>
<accession>A0A0L0QQA0</accession>
<proteinExistence type="predicted"/>
<dbReference type="InterPro" id="IPR021338">
    <property type="entry name" value="DUF2953"/>
</dbReference>
<keyword evidence="3" id="KW-1185">Reference proteome</keyword>
<keyword evidence="1" id="KW-1133">Transmembrane helix</keyword>
<reference evidence="3" key="1">
    <citation type="submission" date="2015-07" db="EMBL/GenBank/DDBJ databases">
        <title>Fjat-10053 dsm26.</title>
        <authorList>
            <person name="Liu B."/>
            <person name="Wang J."/>
            <person name="Zhu Y."/>
            <person name="Liu G."/>
            <person name="Chen Q."/>
            <person name="Chen Z."/>
            <person name="Lan J."/>
            <person name="Che J."/>
            <person name="Ge C."/>
            <person name="Shi H."/>
            <person name="Pan Z."/>
            <person name="Liu X."/>
        </authorList>
    </citation>
    <scope>NUCLEOTIDE SEQUENCE [LARGE SCALE GENOMIC DNA]</scope>
    <source>
        <strain evidence="3">DSM 26</strain>
    </source>
</reference>
<evidence type="ECO:0008006" key="4">
    <source>
        <dbReference type="Google" id="ProtNLM"/>
    </source>
</evidence>
<comment type="caution">
    <text evidence="2">The sequence shown here is derived from an EMBL/GenBank/DDBJ whole genome shotgun (WGS) entry which is preliminary data.</text>
</comment>
<organism evidence="2 3">
    <name type="scientific">Virgibacillus pantothenticus</name>
    <dbReference type="NCBI Taxonomy" id="1473"/>
    <lineage>
        <taxon>Bacteria</taxon>
        <taxon>Bacillati</taxon>
        <taxon>Bacillota</taxon>
        <taxon>Bacilli</taxon>
        <taxon>Bacillales</taxon>
        <taxon>Bacillaceae</taxon>
        <taxon>Virgibacillus</taxon>
    </lineage>
</organism>
<dbReference type="Proteomes" id="UP000036780">
    <property type="component" value="Unassembled WGS sequence"/>
</dbReference>
<gene>
    <name evidence="2" type="ORF">AFK71_20975</name>
</gene>
<dbReference type="RefSeq" id="WP_050353380.1">
    <property type="nucleotide sequence ID" value="NZ_BOSN01000009.1"/>
</dbReference>
<dbReference type="Pfam" id="PF11167">
    <property type="entry name" value="DUF2953"/>
    <property type="match status" value="1"/>
</dbReference>
<feature type="transmembrane region" description="Helical" evidence="1">
    <location>
        <begin position="5"/>
        <end position="23"/>
    </location>
</feature>
<protein>
    <recommendedName>
        <fullName evidence="4">DUF2953 domain-containing protein</fullName>
    </recommendedName>
</protein>
<dbReference type="PATRIC" id="fig|1473.5.peg.2975"/>
<dbReference type="EMBL" id="LGTO01000007">
    <property type="protein sequence ID" value="KNE20795.1"/>
    <property type="molecule type" value="Genomic_DNA"/>
</dbReference>
<evidence type="ECO:0000256" key="1">
    <source>
        <dbReference type="SAM" id="Phobius"/>
    </source>
</evidence>
<keyword evidence="1" id="KW-0472">Membrane</keyword>